<dbReference type="EMBL" id="DS113351">
    <property type="protein sequence ID" value="EAY09766.1"/>
    <property type="molecule type" value="Genomic_DNA"/>
</dbReference>
<reference evidence="2" key="2">
    <citation type="journal article" date="2007" name="Science">
        <title>Draft genome sequence of the sexually transmitted pathogen Trichomonas vaginalis.</title>
        <authorList>
            <person name="Carlton J.M."/>
            <person name="Hirt R.P."/>
            <person name="Silva J.C."/>
            <person name="Delcher A.L."/>
            <person name="Schatz M."/>
            <person name="Zhao Q."/>
            <person name="Wortman J.R."/>
            <person name="Bidwell S.L."/>
            <person name="Alsmark U.C.M."/>
            <person name="Besteiro S."/>
            <person name="Sicheritz-Ponten T."/>
            <person name="Noel C.J."/>
            <person name="Dacks J.B."/>
            <person name="Foster P.G."/>
            <person name="Simillion C."/>
            <person name="Van de Peer Y."/>
            <person name="Miranda-Saavedra D."/>
            <person name="Barton G.J."/>
            <person name="Westrop G.D."/>
            <person name="Mueller S."/>
            <person name="Dessi D."/>
            <person name="Fiori P.L."/>
            <person name="Ren Q."/>
            <person name="Paulsen I."/>
            <person name="Zhang H."/>
            <person name="Bastida-Corcuera F.D."/>
            <person name="Simoes-Barbosa A."/>
            <person name="Brown M.T."/>
            <person name="Hayes R.D."/>
            <person name="Mukherjee M."/>
            <person name="Okumura C.Y."/>
            <person name="Schneider R."/>
            <person name="Smith A.J."/>
            <person name="Vanacova S."/>
            <person name="Villalvazo M."/>
            <person name="Haas B.J."/>
            <person name="Pertea M."/>
            <person name="Feldblyum T.V."/>
            <person name="Utterback T.R."/>
            <person name="Shu C.L."/>
            <person name="Osoegawa K."/>
            <person name="de Jong P.J."/>
            <person name="Hrdy I."/>
            <person name="Horvathova L."/>
            <person name="Zubacova Z."/>
            <person name="Dolezal P."/>
            <person name="Malik S.B."/>
            <person name="Logsdon J.M. Jr."/>
            <person name="Henze K."/>
            <person name="Gupta A."/>
            <person name="Wang C.C."/>
            <person name="Dunne R.L."/>
            <person name="Upcroft J.A."/>
            <person name="Upcroft P."/>
            <person name="White O."/>
            <person name="Salzberg S.L."/>
            <person name="Tang P."/>
            <person name="Chiu C.-H."/>
            <person name="Lee Y.-S."/>
            <person name="Embley T.M."/>
            <person name="Coombs G.H."/>
            <person name="Mottram J.C."/>
            <person name="Tachezy J."/>
            <person name="Fraser-Liggett C.M."/>
            <person name="Johnson P.J."/>
        </authorList>
    </citation>
    <scope>NUCLEOTIDE SEQUENCE [LARGE SCALE GENOMIC DNA]</scope>
    <source>
        <strain evidence="2">G3</strain>
    </source>
</reference>
<evidence type="ECO:0000313" key="3">
    <source>
        <dbReference type="Proteomes" id="UP000001542"/>
    </source>
</evidence>
<reference evidence="2" key="1">
    <citation type="submission" date="2006-10" db="EMBL/GenBank/DDBJ databases">
        <authorList>
            <person name="Amadeo P."/>
            <person name="Zhao Q."/>
            <person name="Wortman J."/>
            <person name="Fraser-Liggett C."/>
            <person name="Carlton J."/>
        </authorList>
    </citation>
    <scope>NUCLEOTIDE SEQUENCE</scope>
    <source>
        <strain evidence="2">G3</strain>
    </source>
</reference>
<feature type="compositionally biased region" description="Acidic residues" evidence="1">
    <location>
        <begin position="132"/>
        <end position="152"/>
    </location>
</feature>
<organism evidence="2 3">
    <name type="scientific">Trichomonas vaginalis (strain ATCC PRA-98 / G3)</name>
    <dbReference type="NCBI Taxonomy" id="412133"/>
    <lineage>
        <taxon>Eukaryota</taxon>
        <taxon>Metamonada</taxon>
        <taxon>Parabasalia</taxon>
        <taxon>Trichomonadida</taxon>
        <taxon>Trichomonadidae</taxon>
        <taxon>Trichomonas</taxon>
    </lineage>
</organism>
<evidence type="ECO:0000313" key="2">
    <source>
        <dbReference type="EMBL" id="EAY09766.1"/>
    </source>
</evidence>
<proteinExistence type="predicted"/>
<name>A2EC89_TRIV3</name>
<accession>A2EC89</accession>
<dbReference type="AlphaFoldDB" id="A2EC89"/>
<dbReference type="RefSeq" id="XP_001321989.1">
    <property type="nucleotide sequence ID" value="XM_001321954.1"/>
</dbReference>
<dbReference type="VEuPathDB" id="TrichDB:TVAG_414170"/>
<sequence>MTDCIFWQQTLKPGEKIALENEIGESCIEVQSASIFDLNDQDPNSACRVFAYIHCPTEVPDSDTEQNDQKQDKAPIQEEKINKILFASILPSQRETCDISYIICPFDFLELENTSKATITIKGVYQMVDLDSDEEEDANEEEEQHAEEEEEEQKPSKKGKSKKDAEDEDEEIDTNEIVSKVMNHMKKHQKK</sequence>
<gene>
    <name evidence="2" type="ORF">TVAG_414170</name>
</gene>
<dbReference type="Proteomes" id="UP000001542">
    <property type="component" value="Unassembled WGS sequence"/>
</dbReference>
<protein>
    <recommendedName>
        <fullName evidence="4">Nucleoplasmin-like domain-containing protein</fullName>
    </recommendedName>
</protein>
<dbReference type="VEuPathDB" id="TrichDB:TVAGG3_0205690"/>
<feature type="region of interest" description="Disordered" evidence="1">
    <location>
        <begin position="132"/>
        <end position="191"/>
    </location>
</feature>
<keyword evidence="3" id="KW-1185">Reference proteome</keyword>
<dbReference type="InParanoid" id="A2EC89"/>
<evidence type="ECO:0000256" key="1">
    <source>
        <dbReference type="SAM" id="MobiDB-lite"/>
    </source>
</evidence>
<dbReference type="SMR" id="A2EC89"/>
<dbReference type="KEGG" id="tva:4767689"/>
<evidence type="ECO:0008006" key="4">
    <source>
        <dbReference type="Google" id="ProtNLM"/>
    </source>
</evidence>